<dbReference type="EMBL" id="LODL01000019">
    <property type="protein sequence ID" value="KXB31253.1"/>
    <property type="molecule type" value="Genomic_DNA"/>
</dbReference>
<evidence type="ECO:0000313" key="5">
    <source>
        <dbReference type="Proteomes" id="UP000070186"/>
    </source>
</evidence>
<evidence type="ECO:0000259" key="3">
    <source>
        <dbReference type="Pfam" id="PF20434"/>
    </source>
</evidence>
<dbReference type="AlphaFoldDB" id="A0A133XJZ2"/>
<protein>
    <submittedName>
        <fullName evidence="4">Esterase</fullName>
    </submittedName>
</protein>
<dbReference type="Proteomes" id="UP000070186">
    <property type="component" value="Unassembled WGS sequence"/>
</dbReference>
<accession>A0A133XJZ2</accession>
<dbReference type="PANTHER" id="PTHR48081:SF33">
    <property type="entry name" value="KYNURENINE FORMAMIDASE"/>
    <property type="match status" value="1"/>
</dbReference>
<keyword evidence="2" id="KW-0732">Signal</keyword>
<dbReference type="RefSeq" id="WP_066883055.1">
    <property type="nucleotide sequence ID" value="NZ_LODL01000019.1"/>
</dbReference>
<dbReference type="GO" id="GO:0016787">
    <property type="term" value="F:hydrolase activity"/>
    <property type="evidence" value="ECO:0007669"/>
    <property type="project" value="UniProtKB-KW"/>
</dbReference>
<feature type="signal peptide" evidence="2">
    <location>
        <begin position="1"/>
        <end position="27"/>
    </location>
</feature>
<feature type="chain" id="PRO_5007459474" evidence="2">
    <location>
        <begin position="28"/>
        <end position="286"/>
    </location>
</feature>
<evidence type="ECO:0000313" key="4">
    <source>
        <dbReference type="EMBL" id="KXB31253.1"/>
    </source>
</evidence>
<dbReference type="InterPro" id="IPR029058">
    <property type="entry name" value="AB_hydrolase_fold"/>
</dbReference>
<dbReference type="InterPro" id="IPR050300">
    <property type="entry name" value="GDXG_lipolytic_enzyme"/>
</dbReference>
<evidence type="ECO:0000256" key="2">
    <source>
        <dbReference type="SAM" id="SignalP"/>
    </source>
</evidence>
<evidence type="ECO:0000256" key="1">
    <source>
        <dbReference type="ARBA" id="ARBA00022801"/>
    </source>
</evidence>
<comment type="caution">
    <text evidence="4">The sequence shown here is derived from an EMBL/GenBank/DDBJ whole genome shotgun (WGS) entry which is preliminary data.</text>
</comment>
<dbReference type="PANTHER" id="PTHR48081">
    <property type="entry name" value="AB HYDROLASE SUPERFAMILY PROTEIN C4A8.06C"/>
    <property type="match status" value="1"/>
</dbReference>
<proteinExistence type="predicted"/>
<keyword evidence="5" id="KW-1185">Reference proteome</keyword>
<dbReference type="SUPFAM" id="SSF53474">
    <property type="entry name" value="alpha/beta-Hydrolases"/>
    <property type="match status" value="1"/>
</dbReference>
<organism evidence="4 5">
    <name type="scientific">Dechloromonas denitrificans</name>
    <dbReference type="NCBI Taxonomy" id="281362"/>
    <lineage>
        <taxon>Bacteria</taxon>
        <taxon>Pseudomonadati</taxon>
        <taxon>Pseudomonadota</taxon>
        <taxon>Betaproteobacteria</taxon>
        <taxon>Rhodocyclales</taxon>
        <taxon>Azonexaceae</taxon>
        <taxon>Dechloromonas</taxon>
    </lineage>
</organism>
<reference evidence="4 5" key="1">
    <citation type="submission" date="2015-12" db="EMBL/GenBank/DDBJ databases">
        <title>Nitrous oxide reduction kinetics distinguish bacteria harboring typical versus atypical NosZ.</title>
        <authorList>
            <person name="Yoon S."/>
            <person name="Nissen S."/>
            <person name="Park D."/>
            <person name="Sanford R.A."/>
            <person name="Loeffler F.E."/>
        </authorList>
    </citation>
    <scope>NUCLEOTIDE SEQUENCE [LARGE SCALE GENOMIC DNA]</scope>
    <source>
        <strain evidence="4 5">ATCC BAA-841</strain>
    </source>
</reference>
<dbReference type="Gene3D" id="3.40.50.1820">
    <property type="entry name" value="alpha/beta hydrolase"/>
    <property type="match status" value="1"/>
</dbReference>
<sequence>MLCPLLYNRLKFIVLLLSALLAGTAGAETLLKRNVAYGNDEEQRFDVYAPPQAKGAPVILMVHGGGWQFGDKEMRRVVENKLARWVPKGFVFIAVNYRLLPKIGPLDQARDVARALAMAQELAASWGAERSKFILMGHSAGAHLVALLAARPELAAEQGASPWLGSILLDSGALDVPAIMGSRHLPLYDRAFGKDPAYWHAVSPFQQLSRPSSALLAVCSSQRQHACPEARRFVDKASQLGTRAAVLTQDLSHGEINQKLGEESDYTAAVEAFMRGLDKRVAQALK</sequence>
<feature type="domain" description="BD-FAE-like" evidence="3">
    <location>
        <begin position="46"/>
        <end position="150"/>
    </location>
</feature>
<dbReference type="Pfam" id="PF20434">
    <property type="entry name" value="BD-FAE"/>
    <property type="match status" value="1"/>
</dbReference>
<gene>
    <name evidence="4" type="ORF">AT959_09995</name>
</gene>
<dbReference type="InterPro" id="IPR049492">
    <property type="entry name" value="BD-FAE-like_dom"/>
</dbReference>
<dbReference type="STRING" id="281362.AT959_09995"/>
<keyword evidence="1" id="KW-0378">Hydrolase</keyword>
<name>A0A133XJZ2_9RHOO</name>